<dbReference type="PANTHER" id="PTHR30086">
    <property type="entry name" value="ARGININE EXPORTER PROTEIN ARGO"/>
    <property type="match status" value="1"/>
</dbReference>
<keyword evidence="4 6" id="KW-1133">Transmembrane helix</keyword>
<keyword evidence="2" id="KW-1003">Cell membrane</keyword>
<feature type="transmembrane region" description="Helical" evidence="6">
    <location>
        <begin position="117"/>
        <end position="136"/>
    </location>
</feature>
<dbReference type="Pfam" id="PF01810">
    <property type="entry name" value="LysE"/>
    <property type="match status" value="1"/>
</dbReference>
<evidence type="ECO:0000313" key="8">
    <source>
        <dbReference type="Proteomes" id="UP001595443"/>
    </source>
</evidence>
<feature type="transmembrane region" description="Helical" evidence="6">
    <location>
        <begin position="39"/>
        <end position="68"/>
    </location>
</feature>
<keyword evidence="5 6" id="KW-0472">Membrane</keyword>
<evidence type="ECO:0000256" key="6">
    <source>
        <dbReference type="SAM" id="Phobius"/>
    </source>
</evidence>
<name>A0ABV7AKG6_9RHOB</name>
<comment type="subcellular location">
    <subcellularLocation>
        <location evidence="1">Cell membrane</location>
        <topology evidence="1">Multi-pass membrane protein</topology>
    </subcellularLocation>
</comment>
<comment type="caution">
    <text evidence="7">The sequence shown here is derived from an EMBL/GenBank/DDBJ whole genome shotgun (WGS) entry which is preliminary data.</text>
</comment>
<evidence type="ECO:0000256" key="1">
    <source>
        <dbReference type="ARBA" id="ARBA00004651"/>
    </source>
</evidence>
<proteinExistence type="predicted"/>
<dbReference type="InterPro" id="IPR001123">
    <property type="entry name" value="LeuE-type"/>
</dbReference>
<dbReference type="PANTHER" id="PTHR30086:SF19">
    <property type="entry name" value="THREONINE EFFLUX PROTEIN"/>
    <property type="match status" value="1"/>
</dbReference>
<evidence type="ECO:0000256" key="4">
    <source>
        <dbReference type="ARBA" id="ARBA00022989"/>
    </source>
</evidence>
<keyword evidence="3 6" id="KW-0812">Transmembrane</keyword>
<dbReference type="RefSeq" id="WP_377834674.1">
    <property type="nucleotide sequence ID" value="NZ_JBHRSK010000016.1"/>
</dbReference>
<evidence type="ECO:0000256" key="3">
    <source>
        <dbReference type="ARBA" id="ARBA00022692"/>
    </source>
</evidence>
<protein>
    <submittedName>
        <fullName evidence="7">LysE family transporter</fullName>
    </submittedName>
</protein>
<dbReference type="EMBL" id="JBHRSK010000016">
    <property type="protein sequence ID" value="MFC2969914.1"/>
    <property type="molecule type" value="Genomic_DNA"/>
</dbReference>
<accession>A0ABV7AKG6</accession>
<evidence type="ECO:0000313" key="7">
    <source>
        <dbReference type="EMBL" id="MFC2969914.1"/>
    </source>
</evidence>
<gene>
    <name evidence="7" type="ORF">ACFOES_17595</name>
</gene>
<feature type="transmembrane region" description="Helical" evidence="6">
    <location>
        <begin position="148"/>
        <end position="171"/>
    </location>
</feature>
<reference evidence="8" key="1">
    <citation type="journal article" date="2019" name="Int. J. Syst. Evol. Microbiol.">
        <title>The Global Catalogue of Microorganisms (GCM) 10K type strain sequencing project: providing services to taxonomists for standard genome sequencing and annotation.</title>
        <authorList>
            <consortium name="The Broad Institute Genomics Platform"/>
            <consortium name="The Broad Institute Genome Sequencing Center for Infectious Disease"/>
            <person name="Wu L."/>
            <person name="Ma J."/>
        </authorList>
    </citation>
    <scope>NUCLEOTIDE SEQUENCE [LARGE SCALE GENOMIC DNA]</scope>
    <source>
        <strain evidence="8">KCTC 62192</strain>
    </source>
</reference>
<sequence length="206" mass="21537">MLAPAHVGLILLGWALAGGSPGPATLAISQTAMSHGRRAALTLAAGITCGSASWGVAAGLGLSAVMLANAWMFEGIRYAGAGYLLFLALKSLKRAARPWLATAAATGRRRLFARGMLLHLTNPKAVLAWGAIYAIALPPGAGGADVWTLFLCLISVSATVFHGYALLFSIPRVARGYARLRRWFDGAFGALFGVASFEILTARLRV</sequence>
<organism evidence="7 8">
    <name type="scientific">Acidimangrovimonas pyrenivorans</name>
    <dbReference type="NCBI Taxonomy" id="2030798"/>
    <lineage>
        <taxon>Bacteria</taxon>
        <taxon>Pseudomonadati</taxon>
        <taxon>Pseudomonadota</taxon>
        <taxon>Alphaproteobacteria</taxon>
        <taxon>Rhodobacterales</taxon>
        <taxon>Paracoccaceae</taxon>
        <taxon>Acidimangrovimonas</taxon>
    </lineage>
</organism>
<keyword evidence="8" id="KW-1185">Reference proteome</keyword>
<evidence type="ECO:0000256" key="5">
    <source>
        <dbReference type="ARBA" id="ARBA00023136"/>
    </source>
</evidence>
<dbReference type="Proteomes" id="UP001595443">
    <property type="component" value="Unassembled WGS sequence"/>
</dbReference>
<evidence type="ECO:0000256" key="2">
    <source>
        <dbReference type="ARBA" id="ARBA00022475"/>
    </source>
</evidence>